<evidence type="ECO:0000259" key="11">
    <source>
        <dbReference type="Pfam" id="PF02463"/>
    </source>
</evidence>
<dbReference type="GO" id="GO:0009432">
    <property type="term" value="P:SOS response"/>
    <property type="evidence" value="ECO:0007669"/>
    <property type="project" value="TreeGrafter"/>
</dbReference>
<dbReference type="RefSeq" id="WP_100294027.1">
    <property type="nucleotide sequence ID" value="NZ_PGGC01000086.1"/>
</dbReference>
<dbReference type="GO" id="GO:0006281">
    <property type="term" value="P:DNA repair"/>
    <property type="evidence" value="ECO:0007669"/>
    <property type="project" value="UniProtKB-KW"/>
</dbReference>
<evidence type="ECO:0000256" key="1">
    <source>
        <dbReference type="ARBA" id="ARBA00003618"/>
    </source>
</evidence>
<dbReference type="CDD" id="cd03241">
    <property type="entry name" value="ABC_RecN"/>
    <property type="match status" value="2"/>
</dbReference>
<evidence type="ECO:0000256" key="2">
    <source>
        <dbReference type="ARBA" id="ARBA00009441"/>
    </source>
</evidence>
<name>A0A2H9U4F8_9GAMM</name>
<dbReference type="PIRSF" id="PIRSF003128">
    <property type="entry name" value="RecN"/>
    <property type="match status" value="1"/>
</dbReference>
<evidence type="ECO:0000256" key="3">
    <source>
        <dbReference type="ARBA" id="ARBA00021315"/>
    </source>
</evidence>
<evidence type="ECO:0000256" key="5">
    <source>
        <dbReference type="ARBA" id="ARBA00022763"/>
    </source>
</evidence>
<comment type="function">
    <text evidence="1 9">May be involved in recombinational repair of damaged DNA.</text>
</comment>
<comment type="similarity">
    <text evidence="2 9">Belongs to the RecN family.</text>
</comment>
<evidence type="ECO:0000313" key="12">
    <source>
        <dbReference type="EMBL" id="PJG58925.1"/>
    </source>
</evidence>
<keyword evidence="13" id="KW-1185">Reference proteome</keyword>
<dbReference type="Pfam" id="PF02463">
    <property type="entry name" value="SMC_N"/>
    <property type="match status" value="1"/>
</dbReference>
<accession>A0A2H9U4F8</accession>
<evidence type="ECO:0000256" key="8">
    <source>
        <dbReference type="ARBA" id="ARBA00033408"/>
    </source>
</evidence>
<feature type="coiled-coil region" evidence="10">
    <location>
        <begin position="159"/>
        <end position="195"/>
    </location>
</feature>
<dbReference type="PANTHER" id="PTHR11059:SF0">
    <property type="entry name" value="DNA REPAIR PROTEIN RECN"/>
    <property type="match status" value="1"/>
</dbReference>
<evidence type="ECO:0000256" key="6">
    <source>
        <dbReference type="ARBA" id="ARBA00022840"/>
    </source>
</evidence>
<dbReference type="PANTHER" id="PTHR11059">
    <property type="entry name" value="DNA REPAIR PROTEIN RECN"/>
    <property type="match status" value="1"/>
</dbReference>
<evidence type="ECO:0000313" key="13">
    <source>
        <dbReference type="Proteomes" id="UP000235861"/>
    </source>
</evidence>
<dbReference type="NCBIfam" id="TIGR00634">
    <property type="entry name" value="recN"/>
    <property type="match status" value="1"/>
</dbReference>
<dbReference type="AlphaFoldDB" id="A0A2H9U4F8"/>
<keyword evidence="10" id="KW-0175">Coiled coil</keyword>
<dbReference type="FunFam" id="3.40.50.300:FF:000356">
    <property type="entry name" value="DNA repair protein RecN"/>
    <property type="match status" value="1"/>
</dbReference>
<evidence type="ECO:0000256" key="10">
    <source>
        <dbReference type="SAM" id="Coils"/>
    </source>
</evidence>
<sequence>MLTQLTVNNFAIVKFLELDLQSGMTCITGETGAGKSIAIDALGLCLGERADASMVRPASDKSEVSARFQLDANPMARAWLATNELEDAGECIVRRVISAEGRSRSYINGVPVPLSQLKGLGQLLVNIHGQHAHQMLLKPDYQLTLLDGYAGHHLLLSEVRQHYQQWRQLHNELNRLKAEQQQREARRQLIEYQVQELDEFALQLGEFEQIEEEHQRLANGTELVQECGFCLDLLYDNEETTIAGLLQTAVDRAEGLVGMDGRLGNVLGMLNEALISVQESHSELRSYLDQLELEPERFNELEERLSKAITLARKHHVKPAELAVHHQTLAIDLARLNADEERLEGIEEELAAARQAFIQAAEVLSQSRQRYADELATHVTASIHELAMPDGRFAIEVRPDAQSSLSPLGIDRVEFMVTTNPGQPIQPLGKVASGGELSRISLAIVVICARKVATPTLIFDEVDVGISGPTAAVVGRLLRQLGESTQVLVVTHLPQVAGNGHQHMVVSKHTDGKTTETCMKPLGEEARLNELARLLGGDQITDNTLANARELLRR</sequence>
<evidence type="ECO:0000256" key="7">
    <source>
        <dbReference type="ARBA" id="ARBA00023204"/>
    </source>
</evidence>
<dbReference type="NCBIfam" id="NF008121">
    <property type="entry name" value="PRK10869.1"/>
    <property type="match status" value="1"/>
</dbReference>
<gene>
    <name evidence="12" type="ORF">CUC53_10005</name>
</gene>
<dbReference type="InterPro" id="IPR004604">
    <property type="entry name" value="DNA_recomb/repair_RecN"/>
</dbReference>
<keyword evidence="4" id="KW-0547">Nucleotide-binding</keyword>
<dbReference type="GO" id="GO:0005524">
    <property type="term" value="F:ATP binding"/>
    <property type="evidence" value="ECO:0007669"/>
    <property type="project" value="UniProtKB-KW"/>
</dbReference>
<keyword evidence="7 9" id="KW-0234">DNA repair</keyword>
<evidence type="ECO:0000256" key="4">
    <source>
        <dbReference type="ARBA" id="ARBA00022741"/>
    </source>
</evidence>
<dbReference type="Gene3D" id="3.40.50.300">
    <property type="entry name" value="P-loop containing nucleotide triphosphate hydrolases"/>
    <property type="match status" value="2"/>
</dbReference>
<reference evidence="12 13" key="1">
    <citation type="submission" date="2017-11" db="EMBL/GenBank/DDBJ databases">
        <title>Draft genome sequence of environmental isolate Aeromonas cavernicola sp. nov. MDC 2508.</title>
        <authorList>
            <person name="Colston S.M."/>
            <person name="Navarro A."/>
            <person name="Martinez-Murcia A.J."/>
            <person name="Graf J."/>
        </authorList>
    </citation>
    <scope>NUCLEOTIDE SEQUENCE [LARGE SCALE GENOMIC DNA]</scope>
    <source>
        <strain evidence="12 13">MDC 2508</strain>
    </source>
</reference>
<feature type="domain" description="RecF/RecN/SMC N-terminal" evidence="11">
    <location>
        <begin position="1"/>
        <end position="514"/>
    </location>
</feature>
<keyword evidence="5 9" id="KW-0227">DNA damage</keyword>
<dbReference type="InterPro" id="IPR003395">
    <property type="entry name" value="RecF/RecN/SMC_N"/>
</dbReference>
<dbReference type="OrthoDB" id="9806954at2"/>
<dbReference type="Proteomes" id="UP000235861">
    <property type="component" value="Unassembled WGS sequence"/>
</dbReference>
<dbReference type="SUPFAM" id="SSF52540">
    <property type="entry name" value="P-loop containing nucleoside triphosphate hydrolases"/>
    <property type="match status" value="2"/>
</dbReference>
<proteinExistence type="inferred from homology"/>
<protein>
    <recommendedName>
        <fullName evidence="3 9">DNA repair protein RecN</fullName>
    </recommendedName>
    <alternativeName>
        <fullName evidence="8 9">Recombination protein N</fullName>
    </alternativeName>
</protein>
<dbReference type="InterPro" id="IPR027417">
    <property type="entry name" value="P-loop_NTPase"/>
</dbReference>
<dbReference type="GO" id="GO:0043590">
    <property type="term" value="C:bacterial nucleoid"/>
    <property type="evidence" value="ECO:0007669"/>
    <property type="project" value="TreeGrafter"/>
</dbReference>
<keyword evidence="6" id="KW-0067">ATP-binding</keyword>
<organism evidence="12 13">
    <name type="scientific">Aeromonas cavernicola</name>
    <dbReference type="NCBI Taxonomy" id="1006623"/>
    <lineage>
        <taxon>Bacteria</taxon>
        <taxon>Pseudomonadati</taxon>
        <taxon>Pseudomonadota</taxon>
        <taxon>Gammaproteobacteria</taxon>
        <taxon>Aeromonadales</taxon>
        <taxon>Aeromonadaceae</taxon>
        <taxon>Aeromonas</taxon>
    </lineage>
</organism>
<dbReference type="GO" id="GO:0006310">
    <property type="term" value="P:DNA recombination"/>
    <property type="evidence" value="ECO:0007669"/>
    <property type="project" value="InterPro"/>
</dbReference>
<dbReference type="FunFam" id="3.40.50.300:FF:000319">
    <property type="entry name" value="DNA repair protein RecN"/>
    <property type="match status" value="1"/>
</dbReference>
<evidence type="ECO:0000256" key="9">
    <source>
        <dbReference type="PIRNR" id="PIRNR003128"/>
    </source>
</evidence>
<comment type="caution">
    <text evidence="12">The sequence shown here is derived from an EMBL/GenBank/DDBJ whole genome shotgun (WGS) entry which is preliminary data.</text>
</comment>
<dbReference type="EMBL" id="PGGC01000086">
    <property type="protein sequence ID" value="PJG58925.1"/>
    <property type="molecule type" value="Genomic_DNA"/>
</dbReference>